<dbReference type="InterPro" id="IPR001757">
    <property type="entry name" value="P_typ_ATPase"/>
</dbReference>
<comment type="similarity">
    <text evidence="2 10">Belongs to the cation transport ATPase (P-type) (TC 3.A.3) family. Type IB subfamily.</text>
</comment>
<feature type="domain" description="EfeO-type cupredoxin-like" evidence="13">
    <location>
        <begin position="16"/>
        <end position="122"/>
    </location>
</feature>
<evidence type="ECO:0000256" key="8">
    <source>
        <dbReference type="ARBA" id="ARBA00022989"/>
    </source>
</evidence>
<dbReference type="InterPro" id="IPR023298">
    <property type="entry name" value="ATPase_P-typ_TM_dom_sf"/>
</dbReference>
<feature type="transmembrane region" description="Helical" evidence="10">
    <location>
        <begin position="801"/>
        <end position="819"/>
    </location>
</feature>
<dbReference type="NCBIfam" id="TIGR01525">
    <property type="entry name" value="ATPase-IB_hvy"/>
    <property type="match status" value="1"/>
</dbReference>
<dbReference type="Pfam" id="PF00702">
    <property type="entry name" value="Hydrolase"/>
    <property type="match status" value="1"/>
</dbReference>
<proteinExistence type="inferred from homology"/>
<dbReference type="NCBIfam" id="TIGR01511">
    <property type="entry name" value="ATPase-IB1_Cu"/>
    <property type="match status" value="1"/>
</dbReference>
<dbReference type="PROSITE" id="PS00154">
    <property type="entry name" value="ATPASE_E1_E2"/>
    <property type="match status" value="1"/>
</dbReference>
<dbReference type="Gene3D" id="2.70.150.10">
    <property type="entry name" value="Calcium-transporting ATPase, cytoplasmic transduction domain A"/>
    <property type="match status" value="1"/>
</dbReference>
<dbReference type="InterPro" id="IPR008250">
    <property type="entry name" value="ATPase_P-typ_transduc_dom_A_sf"/>
</dbReference>
<dbReference type="Gene3D" id="2.60.40.420">
    <property type="entry name" value="Cupredoxins - blue copper proteins"/>
    <property type="match status" value="1"/>
</dbReference>
<feature type="transmembrane region" description="Helical" evidence="10">
    <location>
        <begin position="279"/>
        <end position="298"/>
    </location>
</feature>
<dbReference type="InterPro" id="IPR028096">
    <property type="entry name" value="EfeO_Cupredoxin"/>
</dbReference>
<dbReference type="SUPFAM" id="SSF81665">
    <property type="entry name" value="Calcium ATPase, transmembrane domain M"/>
    <property type="match status" value="1"/>
</dbReference>
<dbReference type="PRINTS" id="PR00120">
    <property type="entry name" value="HATPASE"/>
</dbReference>
<reference evidence="14 15" key="1">
    <citation type="submission" date="2024-03" db="EMBL/GenBank/DDBJ databases">
        <title>The complete genome of Streptomyces sirii sp.nov.</title>
        <authorList>
            <person name="Zakalyukina Y.V."/>
            <person name="Belik A.R."/>
            <person name="Biryukov M.V."/>
            <person name="Baturina O.A."/>
            <person name="Kabilov M.R."/>
        </authorList>
    </citation>
    <scope>NUCLEOTIDE SEQUENCE [LARGE SCALE GENOMIC DNA]</scope>
    <source>
        <strain evidence="14 15">BP-8</strain>
    </source>
</reference>
<evidence type="ECO:0000256" key="6">
    <source>
        <dbReference type="ARBA" id="ARBA00022840"/>
    </source>
</evidence>
<gene>
    <name evidence="14" type="ORF">WAB15_02590</name>
</gene>
<evidence type="ECO:0000259" key="13">
    <source>
        <dbReference type="Pfam" id="PF13473"/>
    </source>
</evidence>
<comment type="subcellular location">
    <subcellularLocation>
        <location evidence="1">Cell membrane</location>
        <topology evidence="1">Multi-pass membrane protein</topology>
    </subcellularLocation>
</comment>
<dbReference type="Gene3D" id="3.40.50.1000">
    <property type="entry name" value="HAD superfamily/HAD-like"/>
    <property type="match status" value="1"/>
</dbReference>
<dbReference type="SFLD" id="SFLDG00002">
    <property type="entry name" value="C1.7:_P-type_atpase_like"/>
    <property type="match status" value="1"/>
</dbReference>
<dbReference type="SUPFAM" id="SSF81653">
    <property type="entry name" value="Calcium ATPase, transduction domain A"/>
    <property type="match status" value="1"/>
</dbReference>
<dbReference type="InterPro" id="IPR059000">
    <property type="entry name" value="ATPase_P-type_domA"/>
</dbReference>
<keyword evidence="10" id="KW-1003">Cell membrane</keyword>
<evidence type="ECO:0000256" key="2">
    <source>
        <dbReference type="ARBA" id="ARBA00006024"/>
    </source>
</evidence>
<evidence type="ECO:0000256" key="5">
    <source>
        <dbReference type="ARBA" id="ARBA00022741"/>
    </source>
</evidence>
<feature type="compositionally biased region" description="Low complexity" evidence="11">
    <location>
        <begin position="141"/>
        <end position="159"/>
    </location>
</feature>
<dbReference type="SUPFAM" id="SSF56784">
    <property type="entry name" value="HAD-like"/>
    <property type="match status" value="1"/>
</dbReference>
<feature type="domain" description="P-type ATPase A" evidence="12">
    <location>
        <begin position="316"/>
        <end position="416"/>
    </location>
</feature>
<feature type="transmembrane region" description="Helical" evidence="10">
    <location>
        <begin position="432"/>
        <end position="454"/>
    </location>
</feature>
<organism evidence="14 15">
    <name type="scientific">Streptomyces sirii</name>
    <dbReference type="NCBI Taxonomy" id="3127701"/>
    <lineage>
        <taxon>Bacteria</taxon>
        <taxon>Bacillati</taxon>
        <taxon>Actinomycetota</taxon>
        <taxon>Actinomycetes</taxon>
        <taxon>Kitasatosporales</taxon>
        <taxon>Streptomycetaceae</taxon>
        <taxon>Streptomyces</taxon>
    </lineage>
</organism>
<evidence type="ECO:0000313" key="14">
    <source>
        <dbReference type="EMBL" id="WXK74944.1"/>
    </source>
</evidence>
<dbReference type="SFLD" id="SFLDS00003">
    <property type="entry name" value="Haloacid_Dehalogenase"/>
    <property type="match status" value="1"/>
</dbReference>
<keyword evidence="7" id="KW-1278">Translocase</keyword>
<dbReference type="EMBL" id="CP147982">
    <property type="protein sequence ID" value="WXK74944.1"/>
    <property type="molecule type" value="Genomic_DNA"/>
</dbReference>
<keyword evidence="9 10" id="KW-0472">Membrane</keyword>
<evidence type="ECO:0000256" key="1">
    <source>
        <dbReference type="ARBA" id="ARBA00004651"/>
    </source>
</evidence>
<keyword evidence="8 10" id="KW-1133">Transmembrane helix</keyword>
<dbReference type="Gene3D" id="3.40.1110.10">
    <property type="entry name" value="Calcium-transporting ATPase, cytoplasmic domain N"/>
    <property type="match status" value="1"/>
</dbReference>
<dbReference type="PANTHER" id="PTHR43520:SF8">
    <property type="entry name" value="P-TYPE CU(+) TRANSPORTER"/>
    <property type="match status" value="1"/>
</dbReference>
<feature type="transmembrane region" description="Helical" evidence="10">
    <location>
        <begin position="251"/>
        <end position="273"/>
    </location>
</feature>
<evidence type="ECO:0000256" key="4">
    <source>
        <dbReference type="ARBA" id="ARBA00022723"/>
    </source>
</evidence>
<keyword evidence="5 10" id="KW-0547">Nucleotide-binding</keyword>
<protein>
    <submittedName>
        <fullName evidence="14">Heavy metal translocating P-type ATPase</fullName>
    </submittedName>
</protein>
<keyword evidence="3 10" id="KW-0812">Transmembrane</keyword>
<dbReference type="Pfam" id="PF00122">
    <property type="entry name" value="E1-E2_ATPase"/>
    <property type="match status" value="1"/>
</dbReference>
<dbReference type="PRINTS" id="PR00119">
    <property type="entry name" value="CATATPASE"/>
</dbReference>
<evidence type="ECO:0000256" key="10">
    <source>
        <dbReference type="RuleBase" id="RU362081"/>
    </source>
</evidence>
<feature type="region of interest" description="Disordered" evidence="11">
    <location>
        <begin position="139"/>
        <end position="165"/>
    </location>
</feature>
<dbReference type="InterPro" id="IPR023214">
    <property type="entry name" value="HAD_sf"/>
</dbReference>
<accession>A0ABZ2QKZ4</accession>
<dbReference type="Pfam" id="PF13473">
    <property type="entry name" value="Cupredoxin_1"/>
    <property type="match status" value="1"/>
</dbReference>
<dbReference type="InterPro" id="IPR027256">
    <property type="entry name" value="P-typ_ATPase_IB"/>
</dbReference>
<keyword evidence="4 10" id="KW-0479">Metal-binding</keyword>
<dbReference type="Proteomes" id="UP001626628">
    <property type="component" value="Chromosome"/>
</dbReference>
<dbReference type="RefSeq" id="WP_407285142.1">
    <property type="nucleotide sequence ID" value="NZ_CP147982.1"/>
</dbReference>
<evidence type="ECO:0000256" key="3">
    <source>
        <dbReference type="ARBA" id="ARBA00022692"/>
    </source>
</evidence>
<keyword evidence="6 10" id="KW-0067">ATP-binding</keyword>
<dbReference type="CDD" id="cd02094">
    <property type="entry name" value="P-type_ATPase_Cu-like"/>
    <property type="match status" value="1"/>
</dbReference>
<feature type="transmembrane region" description="Helical" evidence="10">
    <location>
        <begin position="179"/>
        <end position="199"/>
    </location>
</feature>
<evidence type="ECO:0000256" key="7">
    <source>
        <dbReference type="ARBA" id="ARBA00022967"/>
    </source>
</evidence>
<dbReference type="InterPro" id="IPR018303">
    <property type="entry name" value="ATPase_P-typ_P_site"/>
</dbReference>
<evidence type="ECO:0000313" key="15">
    <source>
        <dbReference type="Proteomes" id="UP001626628"/>
    </source>
</evidence>
<dbReference type="InterPro" id="IPR023299">
    <property type="entry name" value="ATPase_P-typ_cyto_dom_N"/>
</dbReference>
<dbReference type="SUPFAM" id="SSF49503">
    <property type="entry name" value="Cupredoxins"/>
    <property type="match status" value="1"/>
</dbReference>
<dbReference type="NCBIfam" id="TIGR01494">
    <property type="entry name" value="ATPase_P-type"/>
    <property type="match status" value="1"/>
</dbReference>
<dbReference type="SFLD" id="SFLDF00027">
    <property type="entry name" value="p-type_atpase"/>
    <property type="match status" value="1"/>
</dbReference>
<evidence type="ECO:0000256" key="11">
    <source>
        <dbReference type="SAM" id="MobiDB-lite"/>
    </source>
</evidence>
<dbReference type="InterPro" id="IPR036412">
    <property type="entry name" value="HAD-like_sf"/>
</dbReference>
<dbReference type="InterPro" id="IPR044492">
    <property type="entry name" value="P_typ_ATPase_HD_dom"/>
</dbReference>
<dbReference type="PANTHER" id="PTHR43520">
    <property type="entry name" value="ATP7, ISOFORM B"/>
    <property type="match status" value="1"/>
</dbReference>
<feature type="transmembrane region" description="Helical" evidence="10">
    <location>
        <begin position="460"/>
        <end position="483"/>
    </location>
</feature>
<keyword evidence="15" id="KW-1185">Reference proteome</keyword>
<name>A0ABZ2QKZ4_9ACTN</name>
<evidence type="ECO:0000256" key="9">
    <source>
        <dbReference type="ARBA" id="ARBA00023136"/>
    </source>
</evidence>
<sequence length="841" mass="87327">MDVADVIVIVAAAAVIAGLGWFFFSPRRAHTARLEGGVQRVEVTVRGGYRPDVIRVRQGVPVELVFDRQESGECTSRVVFPDLRVNAGLPAFARTTVRVSPDRAGTFGFACGMNMIHGTLLVEPDAGTGVEEAASVAVQDTGAGTPPSATTATAPTRGGDAAEEEAAETAERWAEIADLTRRVTVGVVLTVPVLFAVMAHELFGAGWVPEWLLNHWLQLALITPVMFYTGRPIHSTGWLTLRHRGADMNSLITLGTTAAYGYSLLVTLAPGLLPSEVRAVYFEAVGVILTLILLGRLLEARAKAGTGEAIRALLGLQARTARVIRDGTPTEVPVDDVVVGDELLIRPGEKVPVDAEVLSGASPVDESMVTGEPMPVTKRAGDTVVGATVNGTGSLTVRASKVGADTMLAQIIRLVQQAQASKAPIQRLADAVSAYFVPVVIAIAVGAFALWFALGPTPALTLALVSAVAVLIIACPCALGLATPLSVMVGTGKGAQAGILIRSAEALETAHKLDTVVLDKTGTVTKGEPVLTDVRATDGFDEDDLLALVAAVEAMSEHPLATAIVTGAHDHGLTPPRADGFASVTGKGVQATVAGRTVHVGTARLLAEAGLDTTQLTFLAADFSAQGKTPVLAAVDGRPAGVLAVADTVKDDSAATIAALRRLGLEVVILTGDNARTAEAIARQVGVDRVLAEVLPEHKADEIRRLQQEGRTVGMVGDGINDAPALAAADVGLAIGTGADVAIEAADITLVSGSLGGVVTAIRLSRATMRNIRQNLFFALVYNAVGVPLAAGALYPLWGIRLSPMIAAAAMALSSLSVVTNSSRLRRWHTTPLPVDQDKHP</sequence>
<feature type="transmembrane region" description="Helical" evidence="10">
    <location>
        <begin position="211"/>
        <end position="230"/>
    </location>
</feature>
<evidence type="ECO:0000259" key="12">
    <source>
        <dbReference type="Pfam" id="PF00122"/>
    </source>
</evidence>
<feature type="transmembrane region" description="Helical" evidence="10">
    <location>
        <begin position="776"/>
        <end position="795"/>
    </location>
</feature>
<feature type="transmembrane region" description="Helical" evidence="10">
    <location>
        <begin position="6"/>
        <end position="24"/>
    </location>
</feature>
<dbReference type="InterPro" id="IPR008972">
    <property type="entry name" value="Cupredoxin"/>
</dbReference>